<feature type="transmembrane region" description="Helical" evidence="1">
    <location>
        <begin position="6"/>
        <end position="35"/>
    </location>
</feature>
<reference evidence="2 3" key="1">
    <citation type="journal article" date="2007" name="Appl. Environ. Microbiol.">
        <title>Isolation of key methanogens for global methane emission from rice paddy fields: a novel isolate affiliated with the clone cluster rice cluster I.</title>
        <authorList>
            <person name="Sakai S."/>
            <person name="Imachi H."/>
            <person name="Sekiguchi Y."/>
            <person name="Ohashi A."/>
            <person name="Harada H."/>
            <person name="Kamagata Y."/>
        </authorList>
    </citation>
    <scope>NUCLEOTIDE SEQUENCE [LARGE SCALE GENOMIC DNA]</scope>
    <source>
        <strain evidence="3">DSM 17711 / JCM 13418 / NBRC 101707 / SANAE</strain>
    </source>
</reference>
<protein>
    <submittedName>
        <fullName evidence="2">Uncharacterized protein</fullName>
    </submittedName>
</protein>
<reference evidence="2 3" key="2">
    <citation type="journal article" date="2008" name="Int. J. Syst. Evol. Microbiol.">
        <title>Methanocella paludicola gen. nov., sp. nov., a methane-producing archaeon, the first isolate of the lineage 'Rice Cluster I', and proposal of the new archaeal order Methanocellales ord. nov.</title>
        <authorList>
            <person name="Sakai S."/>
            <person name="Imachi H."/>
            <person name="Hanada S."/>
            <person name="Ohashi A."/>
            <person name="Harada H."/>
            <person name="Kamagata Y."/>
        </authorList>
    </citation>
    <scope>NUCLEOTIDE SEQUENCE [LARGE SCALE GENOMIC DNA]</scope>
    <source>
        <strain evidence="3">DSM 17711 / JCM 13418 / NBRC 101707 / SANAE</strain>
    </source>
</reference>
<evidence type="ECO:0000256" key="1">
    <source>
        <dbReference type="SAM" id="Phobius"/>
    </source>
</evidence>
<evidence type="ECO:0000313" key="3">
    <source>
        <dbReference type="Proteomes" id="UP000001882"/>
    </source>
</evidence>
<keyword evidence="1" id="KW-1133">Transmembrane helix</keyword>
<keyword evidence="3" id="KW-1185">Reference proteome</keyword>
<sequence>MHMLMLVLMLMLMSMLFPCMLVPMGMLVNVLMLVFPGFRRDMSVLMLY</sequence>
<name>D1YXH1_METPS</name>
<keyword evidence="1" id="KW-0812">Transmembrane</keyword>
<accession>D1YXH1</accession>
<dbReference type="Proteomes" id="UP000001882">
    <property type="component" value="Chromosome"/>
</dbReference>
<dbReference type="EMBL" id="AP011532">
    <property type="protein sequence ID" value="BAI61143.1"/>
    <property type="molecule type" value="Genomic_DNA"/>
</dbReference>
<gene>
    <name evidence="2" type="ordered locus">MCP_1071</name>
</gene>
<reference evidence="3" key="3">
    <citation type="journal article" date="2011" name="PLoS ONE">
        <title>Genome sequence of a mesophilic hydrogenotrophic methanogen Methanocella paludicola, the first cultivated representative of the order Methanocellales.</title>
        <authorList>
            <person name="Sakai S."/>
            <person name="Takaki Y."/>
            <person name="Shimamura S."/>
            <person name="Sekine M."/>
            <person name="Tajima T."/>
            <person name="Kosugi H."/>
            <person name="Ichikawa N."/>
            <person name="Tasumi E."/>
            <person name="Hiraki A.T."/>
            <person name="Shimizu A."/>
            <person name="Kato Y."/>
            <person name="Nishiko R."/>
            <person name="Mori K."/>
            <person name="Fujita N."/>
            <person name="Imachi H."/>
            <person name="Takai K."/>
        </authorList>
    </citation>
    <scope>NUCLEOTIDE SEQUENCE [LARGE SCALE GENOMIC DNA]</scope>
    <source>
        <strain evidence="3">DSM 17711 / JCM 13418 / NBRC 101707 / SANAE</strain>
    </source>
</reference>
<dbReference type="InParanoid" id="D1YXH1"/>
<proteinExistence type="predicted"/>
<dbReference type="KEGG" id="mpd:MCP_1071"/>
<keyword evidence="1" id="KW-0472">Membrane</keyword>
<dbReference type="AlphaFoldDB" id="D1YXH1"/>
<evidence type="ECO:0000313" key="2">
    <source>
        <dbReference type="EMBL" id="BAI61143.1"/>
    </source>
</evidence>
<organism evidence="2 3">
    <name type="scientific">Methanocella paludicola (strain DSM 17711 / JCM 13418 / NBRC 101707 / SANAE)</name>
    <dbReference type="NCBI Taxonomy" id="304371"/>
    <lineage>
        <taxon>Archaea</taxon>
        <taxon>Methanobacteriati</taxon>
        <taxon>Methanobacteriota</taxon>
        <taxon>Stenosarchaea group</taxon>
        <taxon>Methanomicrobia</taxon>
        <taxon>Methanocellales</taxon>
        <taxon>Methanocellaceae</taxon>
        <taxon>Methanocella</taxon>
    </lineage>
</organism>